<dbReference type="Proteomes" id="UP000567293">
    <property type="component" value="Unassembled WGS sequence"/>
</dbReference>
<keyword evidence="4 6" id="KW-1133">Transmembrane helix</keyword>
<dbReference type="InterPro" id="IPR037185">
    <property type="entry name" value="EmrE-like"/>
</dbReference>
<keyword evidence="3 6" id="KW-0812">Transmembrane</keyword>
<dbReference type="PANTHER" id="PTHR30561">
    <property type="entry name" value="SMR FAMILY PROTON-DEPENDENT DRUG EFFLUX TRANSPORTER SUGE"/>
    <property type="match status" value="1"/>
</dbReference>
<evidence type="ECO:0000256" key="2">
    <source>
        <dbReference type="ARBA" id="ARBA00022475"/>
    </source>
</evidence>
<proteinExistence type="predicted"/>
<evidence type="ECO:0000256" key="5">
    <source>
        <dbReference type="ARBA" id="ARBA00023136"/>
    </source>
</evidence>
<dbReference type="EMBL" id="JACDQQ010000337">
    <property type="protein sequence ID" value="MBA0084033.1"/>
    <property type="molecule type" value="Genomic_DNA"/>
</dbReference>
<evidence type="ECO:0000256" key="4">
    <source>
        <dbReference type="ARBA" id="ARBA00022989"/>
    </source>
</evidence>
<evidence type="ECO:0000256" key="6">
    <source>
        <dbReference type="SAM" id="Phobius"/>
    </source>
</evidence>
<reference evidence="7" key="1">
    <citation type="submission" date="2020-06" db="EMBL/GenBank/DDBJ databases">
        <title>Legume-microbial interactions unlock mineral nutrients during tropical forest succession.</title>
        <authorList>
            <person name="Epihov D.Z."/>
        </authorList>
    </citation>
    <scope>NUCLEOTIDE SEQUENCE [LARGE SCALE GENOMIC DNA]</scope>
    <source>
        <strain evidence="7">Pan2503</strain>
    </source>
</reference>
<protein>
    <recommendedName>
        <fullName evidence="9">EamA domain-containing protein</fullName>
    </recommendedName>
</protein>
<evidence type="ECO:0000256" key="1">
    <source>
        <dbReference type="ARBA" id="ARBA00004651"/>
    </source>
</evidence>
<feature type="transmembrane region" description="Helical" evidence="6">
    <location>
        <begin position="52"/>
        <end position="72"/>
    </location>
</feature>
<comment type="subcellular location">
    <subcellularLocation>
        <location evidence="1">Cell membrane</location>
        <topology evidence="1">Multi-pass membrane protein</topology>
    </subcellularLocation>
</comment>
<dbReference type="GO" id="GO:0005886">
    <property type="term" value="C:plasma membrane"/>
    <property type="evidence" value="ECO:0007669"/>
    <property type="project" value="UniProtKB-SubCell"/>
</dbReference>
<dbReference type="PANTHER" id="PTHR30561:SF9">
    <property type="entry name" value="4-AMINO-4-DEOXY-L-ARABINOSE-PHOSPHOUNDECAPRENOL FLIPPASE SUBUNIT ARNF-RELATED"/>
    <property type="match status" value="1"/>
</dbReference>
<dbReference type="AlphaFoldDB" id="A0A7V8NMG5"/>
<sequence>MYVHVIVALAVLILGSTGGEIAITHGMKSVGEPARLRPAAVLQFLGRAVRNGWFWTGVPLMALSFCALLLLLSWAPISLVIPASALSYVAGTLGAKFILGEDVSTARWAGVILVCIGVALVAAG</sequence>
<dbReference type="Gene3D" id="1.10.3730.20">
    <property type="match status" value="1"/>
</dbReference>
<keyword evidence="2" id="KW-1003">Cell membrane</keyword>
<keyword evidence="8" id="KW-1185">Reference proteome</keyword>
<name>A0A7V8NMG5_9BACT</name>
<evidence type="ECO:0000313" key="8">
    <source>
        <dbReference type="Proteomes" id="UP000567293"/>
    </source>
</evidence>
<dbReference type="SUPFAM" id="SSF103481">
    <property type="entry name" value="Multidrug resistance efflux transporter EmrE"/>
    <property type="match status" value="1"/>
</dbReference>
<accession>A0A7V8NMG5</accession>
<dbReference type="GO" id="GO:0022857">
    <property type="term" value="F:transmembrane transporter activity"/>
    <property type="evidence" value="ECO:0007669"/>
    <property type="project" value="InterPro"/>
</dbReference>
<evidence type="ECO:0000256" key="3">
    <source>
        <dbReference type="ARBA" id="ARBA00022692"/>
    </source>
</evidence>
<evidence type="ECO:0008006" key="9">
    <source>
        <dbReference type="Google" id="ProtNLM"/>
    </source>
</evidence>
<feature type="transmembrane region" description="Helical" evidence="6">
    <location>
        <begin position="79"/>
        <end position="99"/>
    </location>
</feature>
<gene>
    <name evidence="7" type="ORF">HRJ53_03470</name>
</gene>
<dbReference type="InterPro" id="IPR000390">
    <property type="entry name" value="Small_drug/metabolite_transptr"/>
</dbReference>
<organism evidence="7 8">
    <name type="scientific">Candidatus Acidiferrum panamense</name>
    <dbReference type="NCBI Taxonomy" id="2741543"/>
    <lineage>
        <taxon>Bacteria</taxon>
        <taxon>Pseudomonadati</taxon>
        <taxon>Acidobacteriota</taxon>
        <taxon>Terriglobia</taxon>
        <taxon>Candidatus Acidiferrales</taxon>
        <taxon>Candidatus Acidiferrum</taxon>
    </lineage>
</organism>
<keyword evidence="5 6" id="KW-0472">Membrane</keyword>
<evidence type="ECO:0000313" key="7">
    <source>
        <dbReference type="EMBL" id="MBA0084033.1"/>
    </source>
</evidence>
<comment type="caution">
    <text evidence="7">The sequence shown here is derived from an EMBL/GenBank/DDBJ whole genome shotgun (WGS) entry which is preliminary data.</text>
</comment>
<feature type="transmembrane region" description="Helical" evidence="6">
    <location>
        <begin position="105"/>
        <end position="123"/>
    </location>
</feature>